<sequence>MESMALNGLDKLAYSDYEYYDVHQLPPTPSRYPAKAARPYKFDYNIADHVGNQQYRIERADAGNTKTGAYGYRDINGIFRHVNYIADKYGFRAVVNTNEPGTAPMDSADAVYNAAPIKVLPVKAPQHTAAAQNIWYAGLTKEYGGRYGLRNGVTPISRYPEQTPPQVDIDNAGFEDTPLSSDYYYE</sequence>
<protein>
    <submittedName>
        <fullName evidence="1">Uncharacterized protein</fullName>
    </submittedName>
</protein>
<accession>A0ACB7SU09</accession>
<evidence type="ECO:0000313" key="2">
    <source>
        <dbReference type="Proteomes" id="UP000821845"/>
    </source>
</evidence>
<name>A0ACB7SU09_HYAAI</name>
<dbReference type="Proteomes" id="UP000821845">
    <property type="component" value="Chromosome 2"/>
</dbReference>
<dbReference type="EMBL" id="CM023482">
    <property type="protein sequence ID" value="KAH6938198.1"/>
    <property type="molecule type" value="Genomic_DNA"/>
</dbReference>
<reference evidence="1" key="1">
    <citation type="submission" date="2020-05" db="EMBL/GenBank/DDBJ databases">
        <title>Large-scale comparative analyses of tick genomes elucidate their genetic diversity and vector capacities.</title>
        <authorList>
            <person name="Jia N."/>
            <person name="Wang J."/>
            <person name="Shi W."/>
            <person name="Du L."/>
            <person name="Sun Y."/>
            <person name="Zhan W."/>
            <person name="Jiang J."/>
            <person name="Wang Q."/>
            <person name="Zhang B."/>
            <person name="Ji P."/>
            <person name="Sakyi L.B."/>
            <person name="Cui X."/>
            <person name="Yuan T."/>
            <person name="Jiang B."/>
            <person name="Yang W."/>
            <person name="Lam T.T.-Y."/>
            <person name="Chang Q."/>
            <person name="Ding S."/>
            <person name="Wang X."/>
            <person name="Zhu J."/>
            <person name="Ruan X."/>
            <person name="Zhao L."/>
            <person name="Wei J."/>
            <person name="Que T."/>
            <person name="Du C."/>
            <person name="Cheng J."/>
            <person name="Dai P."/>
            <person name="Han X."/>
            <person name="Huang E."/>
            <person name="Gao Y."/>
            <person name="Liu J."/>
            <person name="Shao H."/>
            <person name="Ye R."/>
            <person name="Li L."/>
            <person name="Wei W."/>
            <person name="Wang X."/>
            <person name="Wang C."/>
            <person name="Yang T."/>
            <person name="Huo Q."/>
            <person name="Li W."/>
            <person name="Guo W."/>
            <person name="Chen H."/>
            <person name="Zhou L."/>
            <person name="Ni X."/>
            <person name="Tian J."/>
            <person name="Zhou Y."/>
            <person name="Sheng Y."/>
            <person name="Liu T."/>
            <person name="Pan Y."/>
            <person name="Xia L."/>
            <person name="Li J."/>
            <person name="Zhao F."/>
            <person name="Cao W."/>
        </authorList>
    </citation>
    <scope>NUCLEOTIDE SEQUENCE</scope>
    <source>
        <strain evidence="1">Hyas-2018</strain>
    </source>
</reference>
<evidence type="ECO:0000313" key="1">
    <source>
        <dbReference type="EMBL" id="KAH6938198.1"/>
    </source>
</evidence>
<organism evidence="1 2">
    <name type="scientific">Hyalomma asiaticum</name>
    <name type="common">Tick</name>
    <dbReference type="NCBI Taxonomy" id="266040"/>
    <lineage>
        <taxon>Eukaryota</taxon>
        <taxon>Metazoa</taxon>
        <taxon>Ecdysozoa</taxon>
        <taxon>Arthropoda</taxon>
        <taxon>Chelicerata</taxon>
        <taxon>Arachnida</taxon>
        <taxon>Acari</taxon>
        <taxon>Parasitiformes</taxon>
        <taxon>Ixodida</taxon>
        <taxon>Ixodoidea</taxon>
        <taxon>Ixodidae</taxon>
        <taxon>Hyalomminae</taxon>
        <taxon>Hyalomma</taxon>
    </lineage>
</organism>
<keyword evidence="2" id="KW-1185">Reference proteome</keyword>
<gene>
    <name evidence="1" type="ORF">HPB50_007381</name>
</gene>
<comment type="caution">
    <text evidence="1">The sequence shown here is derived from an EMBL/GenBank/DDBJ whole genome shotgun (WGS) entry which is preliminary data.</text>
</comment>
<proteinExistence type="predicted"/>